<sequence length="170" mass="17254">MNQVQMSGDVVVDGDVAIATNVLLLADPGSRLVIGAGVSIGTGSIIHAHHGTLAIGEGATLASEVLVVGKGRIGSRANIGPKTTIFNGNVEPGQVIPAGSLLGELGRQSAASPDATVAPPEEPARFNEPAPPNGLVSGYSTTSLAQTSVVFGRDHIERMLNKLLPHRPGS</sequence>
<dbReference type="Proteomes" id="UP000248857">
    <property type="component" value="Unassembled WGS sequence"/>
</dbReference>
<name>A0A2W1JYI0_9CYAN</name>
<accession>A0A2W1JYI0</accession>
<evidence type="ECO:0000313" key="2">
    <source>
        <dbReference type="EMBL" id="PZD73601.1"/>
    </source>
</evidence>
<keyword evidence="3" id="KW-1185">Reference proteome</keyword>
<protein>
    <recommendedName>
        <fullName evidence="4">Transferase</fullName>
    </recommendedName>
</protein>
<dbReference type="Gene3D" id="2.160.10.10">
    <property type="entry name" value="Hexapeptide repeat proteins"/>
    <property type="match status" value="1"/>
</dbReference>
<dbReference type="GO" id="GO:0031470">
    <property type="term" value="C:carboxysome"/>
    <property type="evidence" value="ECO:0007669"/>
    <property type="project" value="UniProtKB-ARBA"/>
</dbReference>
<reference evidence="2 3" key="1">
    <citation type="journal article" date="2018" name="Sci. Rep.">
        <title>A novel species of the marine cyanobacterium Acaryochloris with a unique pigment content and lifestyle.</title>
        <authorList>
            <person name="Partensky F."/>
            <person name="Six C."/>
            <person name="Ratin M."/>
            <person name="Garczarek L."/>
            <person name="Vaulot D."/>
            <person name="Probert I."/>
            <person name="Calteau A."/>
            <person name="Gourvil P."/>
            <person name="Marie D."/>
            <person name="Grebert T."/>
            <person name="Bouchier C."/>
            <person name="Le Panse S."/>
            <person name="Gachenot M."/>
            <person name="Rodriguez F."/>
            <person name="Garrido J.L."/>
        </authorList>
    </citation>
    <scope>NUCLEOTIDE SEQUENCE [LARGE SCALE GENOMIC DNA]</scope>
    <source>
        <strain evidence="2 3">RCC1774</strain>
    </source>
</reference>
<dbReference type="SUPFAM" id="SSF51161">
    <property type="entry name" value="Trimeric LpxA-like enzymes"/>
    <property type="match status" value="1"/>
</dbReference>
<dbReference type="RefSeq" id="WP_146242321.1">
    <property type="nucleotide sequence ID" value="NZ_CAWNWM010000005.1"/>
</dbReference>
<evidence type="ECO:0008006" key="4">
    <source>
        <dbReference type="Google" id="ProtNLM"/>
    </source>
</evidence>
<dbReference type="EMBL" id="PQWO01000005">
    <property type="protein sequence ID" value="PZD73601.1"/>
    <property type="molecule type" value="Genomic_DNA"/>
</dbReference>
<organism evidence="2 3">
    <name type="scientific">Acaryochloris thomasi RCC1774</name>
    <dbReference type="NCBI Taxonomy" id="1764569"/>
    <lineage>
        <taxon>Bacteria</taxon>
        <taxon>Bacillati</taxon>
        <taxon>Cyanobacteriota</taxon>
        <taxon>Cyanophyceae</taxon>
        <taxon>Acaryochloridales</taxon>
        <taxon>Acaryochloridaceae</taxon>
        <taxon>Acaryochloris</taxon>
        <taxon>Acaryochloris thomasi</taxon>
    </lineage>
</organism>
<dbReference type="AlphaFoldDB" id="A0A2W1JYI0"/>
<dbReference type="InterPro" id="IPR011004">
    <property type="entry name" value="Trimer_LpxA-like_sf"/>
</dbReference>
<comment type="caution">
    <text evidence="2">The sequence shown here is derived from an EMBL/GenBank/DDBJ whole genome shotgun (WGS) entry which is preliminary data.</text>
</comment>
<proteinExistence type="predicted"/>
<dbReference type="GO" id="GO:0043886">
    <property type="term" value="F:structural constituent of carboxysome shell"/>
    <property type="evidence" value="ECO:0007669"/>
    <property type="project" value="UniProtKB-ARBA"/>
</dbReference>
<evidence type="ECO:0000313" key="3">
    <source>
        <dbReference type="Proteomes" id="UP000248857"/>
    </source>
</evidence>
<feature type="region of interest" description="Disordered" evidence="1">
    <location>
        <begin position="107"/>
        <end position="137"/>
    </location>
</feature>
<dbReference type="OrthoDB" id="481965at2"/>
<gene>
    <name evidence="2" type="ORF">C1752_02052</name>
</gene>
<evidence type="ECO:0000256" key="1">
    <source>
        <dbReference type="SAM" id="MobiDB-lite"/>
    </source>
</evidence>